<evidence type="ECO:0000256" key="1">
    <source>
        <dbReference type="SAM" id="MobiDB-lite"/>
    </source>
</evidence>
<keyword evidence="2" id="KW-0812">Transmembrane</keyword>
<dbReference type="InterPro" id="IPR021373">
    <property type="entry name" value="DUF2993"/>
</dbReference>
<feature type="transmembrane region" description="Helical" evidence="2">
    <location>
        <begin position="116"/>
        <end position="140"/>
    </location>
</feature>
<dbReference type="Pfam" id="PF11209">
    <property type="entry name" value="LmeA"/>
    <property type="match status" value="1"/>
</dbReference>
<protein>
    <submittedName>
        <fullName evidence="3">LmeA family phospholipid-binding protein</fullName>
    </submittedName>
</protein>
<name>A0ABN9MYW5_9MYCO</name>
<feature type="compositionally biased region" description="Pro residues" evidence="1">
    <location>
        <begin position="1"/>
        <end position="10"/>
    </location>
</feature>
<gene>
    <name evidence="3" type="ORF">MU0102_000495</name>
</gene>
<keyword evidence="2" id="KW-1133">Transmembrane helix</keyword>
<keyword evidence="2" id="KW-0472">Membrane</keyword>
<sequence length="354" mass="36799">MSNPPGPPQDESPWARPTGQPEPQGSATPPRPPEPSASPTQQMPAGGREEPTTRIPAAPAHPPVPPQTPAPAQGAGSPPTDPVPQPAPTQAAEAPTTVIEAPDAPSRSASVLRDPLALVLILVTVIALALAGVIGAELIARRIGDSKVAKATECVVNDKASASFGVTPPFLWQHITGNYTNISIHTAGNQVKDAKQMTADLSISDVDLHGTGDSRGTIGSLQATLTWPSAGIKETVQNMVPILGNLVSDLKTNAQDGTVELRGAFGLATVVVKPEVVNGGLSLQVQKLTGLGALTLPRESLQPELDRFATELTKRYPLGLRADSIEVTDTGVVARFSTHNASIPRTDDPCFAHL</sequence>
<evidence type="ECO:0000256" key="2">
    <source>
        <dbReference type="SAM" id="Phobius"/>
    </source>
</evidence>
<evidence type="ECO:0000313" key="3">
    <source>
        <dbReference type="EMBL" id="CAJ1497550.1"/>
    </source>
</evidence>
<feature type="compositionally biased region" description="Pro residues" evidence="1">
    <location>
        <begin position="59"/>
        <end position="69"/>
    </location>
</feature>
<accession>A0ABN9MYW5</accession>
<evidence type="ECO:0000313" key="4">
    <source>
        <dbReference type="Proteomes" id="UP001190464"/>
    </source>
</evidence>
<proteinExistence type="predicted"/>
<feature type="region of interest" description="Disordered" evidence="1">
    <location>
        <begin position="1"/>
        <end position="95"/>
    </location>
</feature>
<reference evidence="3 4" key="1">
    <citation type="submission" date="2023-08" db="EMBL/GenBank/DDBJ databases">
        <authorList>
            <person name="Folkvardsen B D."/>
            <person name="Norman A."/>
        </authorList>
    </citation>
    <scope>NUCLEOTIDE SEQUENCE [LARGE SCALE GENOMIC DNA]</scope>
    <source>
        <strain evidence="3 4">Mu0102</strain>
    </source>
</reference>
<organism evidence="3 4">
    <name type="scientific">[Mycobacterium] holstebronense</name>
    <dbReference type="NCBI Taxonomy" id="3064288"/>
    <lineage>
        <taxon>Bacteria</taxon>
        <taxon>Bacillati</taxon>
        <taxon>Actinomycetota</taxon>
        <taxon>Actinomycetes</taxon>
        <taxon>Mycobacteriales</taxon>
        <taxon>Mycobacteriaceae</taxon>
        <taxon>Mycolicibacterium</taxon>
    </lineage>
</organism>
<dbReference type="RefSeq" id="WP_308485470.1">
    <property type="nucleotide sequence ID" value="NZ_OY726398.1"/>
</dbReference>
<dbReference type="Proteomes" id="UP001190464">
    <property type="component" value="Chromosome"/>
</dbReference>
<keyword evidence="4" id="KW-1185">Reference proteome</keyword>
<dbReference type="EMBL" id="OY726398">
    <property type="protein sequence ID" value="CAJ1497550.1"/>
    <property type="molecule type" value="Genomic_DNA"/>
</dbReference>